<evidence type="ECO:0000256" key="2">
    <source>
        <dbReference type="ARBA" id="ARBA00022679"/>
    </source>
</evidence>
<evidence type="ECO:0000256" key="1">
    <source>
        <dbReference type="ARBA" id="ARBA00022676"/>
    </source>
</evidence>
<accession>A0A382GZZ6</accession>
<evidence type="ECO:0000313" key="3">
    <source>
        <dbReference type="EMBL" id="SVB80618.1"/>
    </source>
</evidence>
<gene>
    <name evidence="3" type="ORF">METZ01_LOCUS233472</name>
</gene>
<sequence>MKKIKKFINKTNIPPFDKKLVTIKTQDYPSSNSIVQLTQLLRRYLMLFVFFQYKYLKDRISINEKNILWIHNTTENIGDSLMKTSSIRYLKSNGYSVDLCVLPILYDLYKNNSYCRNVINLDSLANLSEKYDLIILDSLSSKCMKIKLKYYYAKPFVTLYDFFNYFRPDYNLIFFSWYRIQYLLNKHENIDNIAKPFVGKLSAKNIKINNLNIKNNSIALVCGGVDDYRIYPNWIQVIELIDRNNIDTIPIVLVGSENGIEYSNQITNNFSDRVNLTDTVGKYTLTETKSIISSCELVVGPDGGILQIASALDKKIIALFAQIDSRLRFTEATEYQCLYDDKAVKNIKAEDIANEILMVNKN</sequence>
<protein>
    <submittedName>
        <fullName evidence="3">Uncharacterized protein</fullName>
    </submittedName>
</protein>
<name>A0A382GZZ6_9ZZZZ</name>
<proteinExistence type="predicted"/>
<dbReference type="GO" id="GO:0009244">
    <property type="term" value="P:lipopolysaccharide core region biosynthetic process"/>
    <property type="evidence" value="ECO:0007669"/>
    <property type="project" value="TreeGrafter"/>
</dbReference>
<dbReference type="GO" id="GO:0005829">
    <property type="term" value="C:cytosol"/>
    <property type="evidence" value="ECO:0007669"/>
    <property type="project" value="TreeGrafter"/>
</dbReference>
<dbReference type="InterPro" id="IPR002201">
    <property type="entry name" value="Glyco_trans_9"/>
</dbReference>
<dbReference type="GO" id="GO:0008713">
    <property type="term" value="F:ADP-heptose-lipopolysaccharide heptosyltransferase activity"/>
    <property type="evidence" value="ECO:0007669"/>
    <property type="project" value="TreeGrafter"/>
</dbReference>
<dbReference type="AlphaFoldDB" id="A0A382GZZ6"/>
<dbReference type="EMBL" id="UINC01058398">
    <property type="protein sequence ID" value="SVB80618.1"/>
    <property type="molecule type" value="Genomic_DNA"/>
</dbReference>
<dbReference type="InterPro" id="IPR051199">
    <property type="entry name" value="LPS_LOS_Heptosyltrfase"/>
</dbReference>
<keyword evidence="2" id="KW-0808">Transferase</keyword>
<reference evidence="3" key="1">
    <citation type="submission" date="2018-05" db="EMBL/GenBank/DDBJ databases">
        <authorList>
            <person name="Lanie J.A."/>
            <person name="Ng W.-L."/>
            <person name="Kazmierczak K.M."/>
            <person name="Andrzejewski T.M."/>
            <person name="Davidsen T.M."/>
            <person name="Wayne K.J."/>
            <person name="Tettelin H."/>
            <person name="Glass J.I."/>
            <person name="Rusch D."/>
            <person name="Podicherti R."/>
            <person name="Tsui H.-C.T."/>
            <person name="Winkler M.E."/>
        </authorList>
    </citation>
    <scope>NUCLEOTIDE SEQUENCE</scope>
</reference>
<dbReference type="Gene3D" id="3.40.50.2000">
    <property type="entry name" value="Glycogen Phosphorylase B"/>
    <property type="match status" value="1"/>
</dbReference>
<organism evidence="3">
    <name type="scientific">marine metagenome</name>
    <dbReference type="NCBI Taxonomy" id="408172"/>
    <lineage>
        <taxon>unclassified sequences</taxon>
        <taxon>metagenomes</taxon>
        <taxon>ecological metagenomes</taxon>
    </lineage>
</organism>
<dbReference type="PANTHER" id="PTHR30160">
    <property type="entry name" value="TETRAACYLDISACCHARIDE 4'-KINASE-RELATED"/>
    <property type="match status" value="1"/>
</dbReference>
<dbReference type="Pfam" id="PF01075">
    <property type="entry name" value="Glyco_transf_9"/>
    <property type="match status" value="1"/>
</dbReference>
<dbReference type="SUPFAM" id="SSF53756">
    <property type="entry name" value="UDP-Glycosyltransferase/glycogen phosphorylase"/>
    <property type="match status" value="1"/>
</dbReference>
<keyword evidence="1" id="KW-0328">Glycosyltransferase</keyword>